<feature type="transmembrane region" description="Helical" evidence="1">
    <location>
        <begin position="194"/>
        <end position="213"/>
    </location>
</feature>
<keyword evidence="1" id="KW-1133">Transmembrane helix</keyword>
<accession>A0AAN9ARA0</accession>
<name>A0AAN9ARA0_9CAEN</name>
<protein>
    <recommendedName>
        <fullName evidence="4">Monocarboxylate transporter</fullName>
    </recommendedName>
</protein>
<proteinExistence type="predicted"/>
<gene>
    <name evidence="2" type="ORF">V1264_009370</name>
</gene>
<keyword evidence="3" id="KW-1185">Reference proteome</keyword>
<organism evidence="2 3">
    <name type="scientific">Littorina saxatilis</name>
    <dbReference type="NCBI Taxonomy" id="31220"/>
    <lineage>
        <taxon>Eukaryota</taxon>
        <taxon>Metazoa</taxon>
        <taxon>Spiralia</taxon>
        <taxon>Lophotrochozoa</taxon>
        <taxon>Mollusca</taxon>
        <taxon>Gastropoda</taxon>
        <taxon>Caenogastropoda</taxon>
        <taxon>Littorinimorpha</taxon>
        <taxon>Littorinoidea</taxon>
        <taxon>Littorinidae</taxon>
        <taxon>Littorina</taxon>
    </lineage>
</organism>
<evidence type="ECO:0000313" key="3">
    <source>
        <dbReference type="Proteomes" id="UP001374579"/>
    </source>
</evidence>
<reference evidence="2 3" key="1">
    <citation type="submission" date="2024-02" db="EMBL/GenBank/DDBJ databases">
        <title>Chromosome-scale genome assembly of the rough periwinkle Littorina saxatilis.</title>
        <authorList>
            <person name="De Jode A."/>
            <person name="Faria R."/>
            <person name="Formenti G."/>
            <person name="Sims Y."/>
            <person name="Smith T.P."/>
            <person name="Tracey A."/>
            <person name="Wood J.M.D."/>
            <person name="Zagrodzka Z.B."/>
            <person name="Johannesson K."/>
            <person name="Butlin R.K."/>
            <person name="Leder E.H."/>
        </authorList>
    </citation>
    <scope>NUCLEOTIDE SEQUENCE [LARGE SCALE GENOMIC DNA]</scope>
    <source>
        <strain evidence="2">Snail1</strain>
        <tissue evidence="2">Muscle</tissue>
    </source>
</reference>
<feature type="transmembrane region" description="Helical" evidence="1">
    <location>
        <begin position="225"/>
        <end position="247"/>
    </location>
</feature>
<dbReference type="EMBL" id="JBAMIC010000022">
    <property type="protein sequence ID" value="KAK7091723.1"/>
    <property type="molecule type" value="Genomic_DNA"/>
</dbReference>
<dbReference type="Proteomes" id="UP001374579">
    <property type="component" value="Unassembled WGS sequence"/>
</dbReference>
<dbReference type="GO" id="GO:0008028">
    <property type="term" value="F:monocarboxylic acid transmembrane transporter activity"/>
    <property type="evidence" value="ECO:0007669"/>
    <property type="project" value="TreeGrafter"/>
</dbReference>
<dbReference type="Gene3D" id="1.20.1250.20">
    <property type="entry name" value="MFS general substrate transporter like domains"/>
    <property type="match status" value="1"/>
</dbReference>
<feature type="transmembrane region" description="Helical" evidence="1">
    <location>
        <begin position="62"/>
        <end position="84"/>
    </location>
</feature>
<keyword evidence="1" id="KW-0812">Transmembrane</keyword>
<feature type="transmembrane region" description="Helical" evidence="1">
    <location>
        <begin position="126"/>
        <end position="144"/>
    </location>
</feature>
<comment type="caution">
    <text evidence="2">The sequence shown here is derived from an EMBL/GenBank/DDBJ whole genome shotgun (WGS) entry which is preliminary data.</text>
</comment>
<dbReference type="InterPro" id="IPR050327">
    <property type="entry name" value="Proton-linked_MCT"/>
</dbReference>
<dbReference type="AlphaFoldDB" id="A0AAN9ARA0"/>
<dbReference type="PANTHER" id="PTHR11360">
    <property type="entry name" value="MONOCARBOXYLATE TRANSPORTER"/>
    <property type="match status" value="1"/>
</dbReference>
<dbReference type="PANTHER" id="PTHR11360:SF284">
    <property type="entry name" value="EG:103B4.3 PROTEIN-RELATED"/>
    <property type="match status" value="1"/>
</dbReference>
<evidence type="ECO:0000256" key="1">
    <source>
        <dbReference type="SAM" id="Phobius"/>
    </source>
</evidence>
<dbReference type="InterPro" id="IPR036259">
    <property type="entry name" value="MFS_trans_sf"/>
</dbReference>
<evidence type="ECO:0008006" key="4">
    <source>
        <dbReference type="Google" id="ProtNLM"/>
    </source>
</evidence>
<dbReference type="SUPFAM" id="SSF103473">
    <property type="entry name" value="MFS general substrate transporter"/>
    <property type="match status" value="1"/>
</dbReference>
<keyword evidence="1" id="KW-0472">Membrane</keyword>
<sequence length="320" mass="34984">MTHKARRKRSIHALVFSLADDTQSNNTETDDVTQRRPSTAAGRRRSSVYEALQVGLVHNTRWVLVTIATYSRFLSFNLPGIFLTDIGRERGLNVELGTHLLVILFCSNAVGRGLPGLILYIRHFSALGMLGLTTLFAGLSAYGFTLLDYYEVDNVFAGYAVVCALYGVFYGGCITCCTLSCLELVNLPQFAQALGYQFFIGGISSIVGGPIGGWLKDYTGRYNSAFYMILIQGCIGAAASFIGMCFGPKSKAKRESRTTPAALGKNAFGKGDREVYVGTVTETYDHGDAFGKVGLRADIEEGREMNKKTHVELEDVLTRL</sequence>
<evidence type="ECO:0000313" key="2">
    <source>
        <dbReference type="EMBL" id="KAK7091723.1"/>
    </source>
</evidence>
<feature type="transmembrane region" description="Helical" evidence="1">
    <location>
        <begin position="96"/>
        <end position="114"/>
    </location>
</feature>
<feature type="transmembrane region" description="Helical" evidence="1">
    <location>
        <begin position="156"/>
        <end position="182"/>
    </location>
</feature>